<dbReference type="PANTHER" id="PTHR33159:SF96">
    <property type="entry name" value="RPM1-INTERACTING PROTEIN 4-LIKE"/>
    <property type="match status" value="1"/>
</dbReference>
<feature type="domain" description="RIN4 pathogenic type III effector avirulence factor Avr cleavage site" evidence="2">
    <location>
        <begin position="7"/>
        <end position="40"/>
    </location>
</feature>
<feature type="region of interest" description="Disordered" evidence="1">
    <location>
        <begin position="35"/>
        <end position="69"/>
    </location>
</feature>
<feature type="domain" description="RIN4 pathogenic type III effector avirulence factor Avr cleavage site" evidence="2">
    <location>
        <begin position="77"/>
        <end position="110"/>
    </location>
</feature>
<evidence type="ECO:0000313" key="4">
    <source>
        <dbReference type="Proteomes" id="UP000239757"/>
    </source>
</evidence>
<dbReference type="EMBL" id="KZ668175">
    <property type="protein sequence ID" value="PPR88755.1"/>
    <property type="molecule type" value="Genomic_DNA"/>
</dbReference>
<dbReference type="AlphaFoldDB" id="A0A2P5WCF3"/>
<protein>
    <recommendedName>
        <fullName evidence="2">RIN4 pathogenic type III effector avirulence factor Avr cleavage site domain-containing protein</fullName>
    </recommendedName>
</protein>
<dbReference type="OrthoDB" id="1903947at2759"/>
<organism evidence="3 4">
    <name type="scientific">Gossypium barbadense</name>
    <name type="common">Sea Island cotton</name>
    <name type="synonym">Hibiscus barbadensis</name>
    <dbReference type="NCBI Taxonomy" id="3634"/>
    <lineage>
        <taxon>Eukaryota</taxon>
        <taxon>Viridiplantae</taxon>
        <taxon>Streptophyta</taxon>
        <taxon>Embryophyta</taxon>
        <taxon>Tracheophyta</taxon>
        <taxon>Spermatophyta</taxon>
        <taxon>Magnoliopsida</taxon>
        <taxon>eudicotyledons</taxon>
        <taxon>Gunneridae</taxon>
        <taxon>Pentapetalae</taxon>
        <taxon>rosids</taxon>
        <taxon>malvids</taxon>
        <taxon>Malvales</taxon>
        <taxon>Malvaceae</taxon>
        <taxon>Malvoideae</taxon>
        <taxon>Gossypium</taxon>
    </lineage>
</organism>
<name>A0A2P5WCF3_GOSBA</name>
<dbReference type="InterPro" id="IPR008700">
    <property type="entry name" value="TypeIII_avirulence_cleave"/>
</dbReference>
<sequence length="144" mass="16005">MAASEERERTLPKFGEWDVNDPATSEGFTVIFAKASDEKKAAKMTGSIPSKKRSQNSNSTKQPEKKKCIDMAASEERERTLPKFGEWDVNDPATSEGFTVIFAKASDEKKAAKMTGSIPSKKRSQNSNSTKQPEKKKWFCCMSA</sequence>
<dbReference type="Proteomes" id="UP000239757">
    <property type="component" value="Unassembled WGS sequence"/>
</dbReference>
<dbReference type="GO" id="GO:0005886">
    <property type="term" value="C:plasma membrane"/>
    <property type="evidence" value="ECO:0007669"/>
    <property type="project" value="TreeGrafter"/>
</dbReference>
<evidence type="ECO:0000313" key="3">
    <source>
        <dbReference type="EMBL" id="PPR88755.1"/>
    </source>
</evidence>
<accession>A0A2P5WCF3</accession>
<gene>
    <name evidence="3" type="ORF">GOBAR_AA31924</name>
</gene>
<dbReference type="InterPro" id="IPR040387">
    <property type="entry name" value="RIN4/NOI4"/>
</dbReference>
<feature type="region of interest" description="Disordered" evidence="1">
    <location>
        <begin position="108"/>
        <end position="144"/>
    </location>
</feature>
<evidence type="ECO:0000259" key="2">
    <source>
        <dbReference type="Pfam" id="PF05627"/>
    </source>
</evidence>
<dbReference type="Pfam" id="PF05627">
    <property type="entry name" value="AvrRpt-cleavage"/>
    <property type="match status" value="2"/>
</dbReference>
<reference evidence="3 4" key="1">
    <citation type="submission" date="2015-01" db="EMBL/GenBank/DDBJ databases">
        <title>Genome of allotetraploid Gossypium barbadense reveals genomic plasticity and fiber elongation in cotton evolution.</title>
        <authorList>
            <person name="Chen X."/>
            <person name="Liu X."/>
            <person name="Zhao B."/>
            <person name="Zheng H."/>
            <person name="Hu Y."/>
            <person name="Lu G."/>
            <person name="Yang C."/>
            <person name="Chen J."/>
            <person name="Shan C."/>
            <person name="Zhang L."/>
            <person name="Zhou Y."/>
            <person name="Wang L."/>
            <person name="Guo W."/>
            <person name="Bai Y."/>
            <person name="Ruan J."/>
            <person name="Shangguan X."/>
            <person name="Mao Y."/>
            <person name="Jiang J."/>
            <person name="Zhu Y."/>
            <person name="Lei J."/>
            <person name="Kang H."/>
            <person name="Chen S."/>
            <person name="He X."/>
            <person name="Wang R."/>
            <person name="Wang Y."/>
            <person name="Chen J."/>
            <person name="Wang L."/>
            <person name="Yu S."/>
            <person name="Wang B."/>
            <person name="Wei J."/>
            <person name="Song S."/>
            <person name="Lu X."/>
            <person name="Gao Z."/>
            <person name="Gu W."/>
            <person name="Deng X."/>
            <person name="Ma D."/>
            <person name="Wang S."/>
            <person name="Liang W."/>
            <person name="Fang L."/>
            <person name="Cai C."/>
            <person name="Zhu X."/>
            <person name="Zhou B."/>
            <person name="Zhang Y."/>
            <person name="Chen Z."/>
            <person name="Xu S."/>
            <person name="Zhu R."/>
            <person name="Wang S."/>
            <person name="Zhang T."/>
            <person name="Zhao G."/>
        </authorList>
    </citation>
    <scope>NUCLEOTIDE SEQUENCE [LARGE SCALE GENOMIC DNA]</scope>
    <source>
        <strain evidence="4">cv. Xinhai21</strain>
        <tissue evidence="3">Leaf</tissue>
    </source>
</reference>
<dbReference type="PANTHER" id="PTHR33159">
    <property type="entry name" value="RPM1-INTERACTING PROTEIN 4 (RIN4) FAMILY PROTEIN"/>
    <property type="match status" value="1"/>
</dbReference>
<evidence type="ECO:0000256" key="1">
    <source>
        <dbReference type="SAM" id="MobiDB-lite"/>
    </source>
</evidence>
<proteinExistence type="predicted"/>